<dbReference type="EMBL" id="CP067089">
    <property type="protein sequence ID" value="QQO08558.1"/>
    <property type="molecule type" value="Genomic_DNA"/>
</dbReference>
<organism evidence="4 5">
    <name type="scientific">Breznakiella homolactica</name>
    <dbReference type="NCBI Taxonomy" id="2798577"/>
    <lineage>
        <taxon>Bacteria</taxon>
        <taxon>Pseudomonadati</taxon>
        <taxon>Spirochaetota</taxon>
        <taxon>Spirochaetia</taxon>
        <taxon>Spirochaetales</taxon>
        <taxon>Breznakiellaceae</taxon>
        <taxon>Breznakiella</taxon>
    </lineage>
</organism>
<dbReference type="NCBIfam" id="TIGR00573">
    <property type="entry name" value="dnaq"/>
    <property type="match status" value="1"/>
</dbReference>
<sequence length="215" mass="23369">MGSFDWASSAFFGGASFVAFDLETTGLDAKKDRIVEIGAVKFDRRGPAARFSVLINPGIPMPADAERINGISDAMLKDKPSLEAVLPDFIRFIEGSALVAHNAPFDCGFVNENLKLFADAAARRDTSGQGSLLDAAEEAESPDSCWNPPYSSLPHQVVDTRIYAKEAFPGRWKYNLQDLASFLGITAVEAHRAEDDARVCMELFVKCAEVFQGNA</sequence>
<dbReference type="InterPro" id="IPR006054">
    <property type="entry name" value="DnaQ"/>
</dbReference>
<proteinExistence type="predicted"/>
<keyword evidence="5" id="KW-1185">Reference proteome</keyword>
<keyword evidence="4" id="KW-0540">Nuclease</keyword>
<reference evidence="4" key="1">
    <citation type="submission" date="2021-01" db="EMBL/GenBank/DDBJ databases">
        <title>Description of Breznakiella homolactica.</title>
        <authorList>
            <person name="Song Y."/>
            <person name="Brune A."/>
        </authorList>
    </citation>
    <scope>NUCLEOTIDE SEQUENCE</scope>
    <source>
        <strain evidence="4">RmG30</strain>
    </source>
</reference>
<keyword evidence="4" id="KW-0269">Exonuclease</keyword>
<feature type="domain" description="Exonuclease" evidence="3">
    <location>
        <begin position="16"/>
        <end position="213"/>
    </location>
</feature>
<dbReference type="GO" id="GO:0045004">
    <property type="term" value="P:DNA replication proofreading"/>
    <property type="evidence" value="ECO:0007669"/>
    <property type="project" value="TreeGrafter"/>
</dbReference>
<dbReference type="InterPro" id="IPR012337">
    <property type="entry name" value="RNaseH-like_sf"/>
</dbReference>
<gene>
    <name evidence="4" type="ORF">JFL75_16715</name>
</gene>
<evidence type="ECO:0000313" key="5">
    <source>
        <dbReference type="Proteomes" id="UP000595917"/>
    </source>
</evidence>
<comment type="subunit">
    <text evidence="2">DNA polymerase III contains a core (composed of alpha, epsilon and theta chains) that associates with a tau subunit. This core dimerizes to form the POLIII' complex. PolIII' associates with the gamma complex (composed of gamma, delta, delta', psi and chi chains) and with the beta chain to form the complete DNA polymerase III complex.</text>
</comment>
<dbReference type="GO" id="GO:0003677">
    <property type="term" value="F:DNA binding"/>
    <property type="evidence" value="ECO:0007669"/>
    <property type="project" value="InterPro"/>
</dbReference>
<dbReference type="InterPro" id="IPR036397">
    <property type="entry name" value="RNaseH_sf"/>
</dbReference>
<dbReference type="AlphaFoldDB" id="A0A7T7XLP9"/>
<evidence type="ECO:0000256" key="1">
    <source>
        <dbReference type="ARBA" id="ARBA00025483"/>
    </source>
</evidence>
<dbReference type="SUPFAM" id="SSF53098">
    <property type="entry name" value="Ribonuclease H-like"/>
    <property type="match status" value="1"/>
</dbReference>
<evidence type="ECO:0000313" key="4">
    <source>
        <dbReference type="EMBL" id="QQO08558.1"/>
    </source>
</evidence>
<dbReference type="Proteomes" id="UP000595917">
    <property type="component" value="Chromosome"/>
</dbReference>
<evidence type="ECO:0000259" key="3">
    <source>
        <dbReference type="SMART" id="SM00479"/>
    </source>
</evidence>
<dbReference type="Pfam" id="PF00929">
    <property type="entry name" value="RNase_T"/>
    <property type="match status" value="1"/>
</dbReference>
<protein>
    <submittedName>
        <fullName evidence="4">3'-5' exonuclease</fullName>
    </submittedName>
</protein>
<name>A0A7T7XLP9_9SPIR</name>
<dbReference type="GO" id="GO:0005829">
    <property type="term" value="C:cytosol"/>
    <property type="evidence" value="ECO:0007669"/>
    <property type="project" value="TreeGrafter"/>
</dbReference>
<dbReference type="RefSeq" id="WP_215625864.1">
    <property type="nucleotide sequence ID" value="NZ_CP067089.2"/>
</dbReference>
<evidence type="ECO:0000256" key="2">
    <source>
        <dbReference type="ARBA" id="ARBA00026073"/>
    </source>
</evidence>
<dbReference type="GO" id="GO:0003887">
    <property type="term" value="F:DNA-directed DNA polymerase activity"/>
    <property type="evidence" value="ECO:0007669"/>
    <property type="project" value="InterPro"/>
</dbReference>
<keyword evidence="4" id="KW-0378">Hydrolase</keyword>
<dbReference type="FunFam" id="3.30.420.10:FF:000045">
    <property type="entry name" value="3'-5' exonuclease DinG"/>
    <property type="match status" value="1"/>
</dbReference>
<dbReference type="CDD" id="cd06127">
    <property type="entry name" value="DEDDh"/>
    <property type="match status" value="1"/>
</dbReference>
<accession>A0A7T7XLP9</accession>
<dbReference type="GO" id="GO:0008408">
    <property type="term" value="F:3'-5' exonuclease activity"/>
    <property type="evidence" value="ECO:0007669"/>
    <property type="project" value="TreeGrafter"/>
</dbReference>
<dbReference type="KEGG" id="bhc:JFL75_16715"/>
<dbReference type="Gene3D" id="3.30.420.10">
    <property type="entry name" value="Ribonuclease H-like superfamily/Ribonuclease H"/>
    <property type="match status" value="1"/>
</dbReference>
<dbReference type="PANTHER" id="PTHR30231:SF41">
    <property type="entry name" value="DNA POLYMERASE III SUBUNIT EPSILON"/>
    <property type="match status" value="1"/>
</dbReference>
<comment type="function">
    <text evidence="1">DNA polymerase III is a complex, multichain enzyme responsible for most of the replicative synthesis in bacteria. The epsilon subunit contain the editing function and is a proofreading 3'-5' exonuclease.</text>
</comment>
<dbReference type="InterPro" id="IPR013520">
    <property type="entry name" value="Ribonucl_H"/>
</dbReference>
<dbReference type="SMART" id="SM00479">
    <property type="entry name" value="EXOIII"/>
    <property type="match status" value="1"/>
</dbReference>
<dbReference type="PANTHER" id="PTHR30231">
    <property type="entry name" value="DNA POLYMERASE III SUBUNIT EPSILON"/>
    <property type="match status" value="1"/>
</dbReference>